<comment type="similarity">
    <text evidence="2">Belongs to the phospholipase D family.</text>
</comment>
<dbReference type="PROSITE" id="PS50035">
    <property type="entry name" value="PLD"/>
    <property type="match status" value="1"/>
</dbReference>
<organism evidence="10 11">
    <name type="scientific">Algoriphagus antarcticus</name>
    <dbReference type="NCBI Taxonomy" id="238540"/>
    <lineage>
        <taxon>Bacteria</taxon>
        <taxon>Pseudomonadati</taxon>
        <taxon>Bacteroidota</taxon>
        <taxon>Cytophagia</taxon>
        <taxon>Cytophagales</taxon>
        <taxon>Cyclobacteriaceae</taxon>
        <taxon>Algoriphagus</taxon>
    </lineage>
</organism>
<comment type="catalytic activity">
    <reaction evidence="1">
        <text>a 1,2-diacyl-sn-glycero-3-phosphocholine + H2O = a 1,2-diacyl-sn-glycero-3-phosphate + choline + H(+)</text>
        <dbReference type="Rhea" id="RHEA:14445"/>
        <dbReference type="ChEBI" id="CHEBI:15354"/>
        <dbReference type="ChEBI" id="CHEBI:15377"/>
        <dbReference type="ChEBI" id="CHEBI:15378"/>
        <dbReference type="ChEBI" id="CHEBI:57643"/>
        <dbReference type="ChEBI" id="CHEBI:58608"/>
        <dbReference type="EC" id="3.1.4.4"/>
    </reaction>
</comment>
<dbReference type="EMBL" id="QUNF01000013">
    <property type="protein sequence ID" value="REG85314.1"/>
    <property type="molecule type" value="Genomic_DNA"/>
</dbReference>
<evidence type="ECO:0000256" key="5">
    <source>
        <dbReference type="ARBA" id="ARBA00022963"/>
    </source>
</evidence>
<dbReference type="AlphaFoldDB" id="A0A3E0DQP3"/>
<feature type="domain" description="J" evidence="9">
    <location>
        <begin position="314"/>
        <end position="376"/>
    </location>
</feature>
<evidence type="ECO:0000259" key="9">
    <source>
        <dbReference type="PROSITE" id="PS50076"/>
    </source>
</evidence>
<dbReference type="InterPro" id="IPR025202">
    <property type="entry name" value="PLD-like_dom"/>
</dbReference>
<dbReference type="PROSITE" id="PS50076">
    <property type="entry name" value="DNAJ_2"/>
    <property type="match status" value="1"/>
</dbReference>
<evidence type="ECO:0000313" key="10">
    <source>
        <dbReference type="EMBL" id="REG85314.1"/>
    </source>
</evidence>
<feature type="coiled-coil region" evidence="7">
    <location>
        <begin position="436"/>
        <end position="463"/>
    </location>
</feature>
<dbReference type="Gene3D" id="3.30.870.10">
    <property type="entry name" value="Endonuclease Chain A"/>
    <property type="match status" value="1"/>
</dbReference>
<feature type="domain" description="PLD phosphodiesterase" evidence="8">
    <location>
        <begin position="87"/>
        <end position="114"/>
    </location>
</feature>
<dbReference type="OrthoDB" id="9762009at2"/>
<evidence type="ECO:0000313" key="11">
    <source>
        <dbReference type="Proteomes" id="UP000256405"/>
    </source>
</evidence>
<dbReference type="CDD" id="cd06257">
    <property type="entry name" value="DnaJ"/>
    <property type="match status" value="1"/>
</dbReference>
<keyword evidence="7" id="KW-0175">Coiled coil</keyword>
<keyword evidence="11" id="KW-1185">Reference proteome</keyword>
<dbReference type="GO" id="GO:0004630">
    <property type="term" value="F:phospholipase D activity"/>
    <property type="evidence" value="ECO:0007669"/>
    <property type="project" value="UniProtKB-EC"/>
</dbReference>
<evidence type="ECO:0000256" key="3">
    <source>
        <dbReference type="ARBA" id="ARBA00012027"/>
    </source>
</evidence>
<dbReference type="Pfam" id="PF13091">
    <property type="entry name" value="PLDc_2"/>
    <property type="match status" value="1"/>
</dbReference>
<dbReference type="PANTHER" id="PTHR43856:SF1">
    <property type="entry name" value="MITOCHONDRIAL CARDIOLIPIN HYDROLASE"/>
    <property type="match status" value="1"/>
</dbReference>
<protein>
    <recommendedName>
        <fullName evidence="3">phospholipase D</fullName>
        <ecNumber evidence="3">3.1.4.4</ecNumber>
    </recommendedName>
</protein>
<evidence type="ECO:0000256" key="7">
    <source>
        <dbReference type="SAM" id="Coils"/>
    </source>
</evidence>
<name>A0A3E0DQP3_9BACT</name>
<evidence type="ECO:0000256" key="6">
    <source>
        <dbReference type="ARBA" id="ARBA00023098"/>
    </source>
</evidence>
<evidence type="ECO:0000256" key="4">
    <source>
        <dbReference type="ARBA" id="ARBA00022801"/>
    </source>
</evidence>
<dbReference type="EC" id="3.1.4.4" evidence="3"/>
<dbReference type="GO" id="GO:0016042">
    <property type="term" value="P:lipid catabolic process"/>
    <property type="evidence" value="ECO:0007669"/>
    <property type="project" value="UniProtKB-KW"/>
</dbReference>
<dbReference type="GO" id="GO:0006793">
    <property type="term" value="P:phosphorus metabolic process"/>
    <property type="evidence" value="ECO:0007669"/>
    <property type="project" value="UniProtKB-ARBA"/>
</dbReference>
<feature type="coiled-coil region" evidence="7">
    <location>
        <begin position="244"/>
        <end position="317"/>
    </location>
</feature>
<dbReference type="InterPro" id="IPR001623">
    <property type="entry name" value="DnaJ_domain"/>
</dbReference>
<dbReference type="InterPro" id="IPR051406">
    <property type="entry name" value="PLD_domain"/>
</dbReference>
<dbReference type="SUPFAM" id="SSF56024">
    <property type="entry name" value="Phospholipase D/nuclease"/>
    <property type="match status" value="1"/>
</dbReference>
<dbReference type="PANTHER" id="PTHR43856">
    <property type="entry name" value="CARDIOLIPIN HYDROLASE"/>
    <property type="match status" value="1"/>
</dbReference>
<reference evidence="10 11" key="1">
    <citation type="submission" date="2018-08" db="EMBL/GenBank/DDBJ databases">
        <title>Genomic Encyclopedia of Archaeal and Bacterial Type Strains, Phase II (KMG-II): from individual species to whole genera.</title>
        <authorList>
            <person name="Goeker M."/>
        </authorList>
    </citation>
    <scope>NUCLEOTIDE SEQUENCE [LARGE SCALE GENOMIC DNA]</scope>
    <source>
        <strain evidence="10 11">DSM 15986</strain>
    </source>
</reference>
<accession>A0A3E0DQP3</accession>
<sequence>MNHQIFFSSGSSLGDVILEHIDLANESIYVAVAWFTDPMIFDRLIEKLNEGIKVEVIITNHQFNWDSRNDYEILNKNGGYFATCGSDNSLMHNKFCIIDHYYVLNGSFNYTKKANHSNQENLTVVGGDPIYASRFYEEFQKLKELAGFQKTMEEELSLSECIKTLTAIRTFIQIGEITYIFPIANKIKNVDQIKHIYDLIMLKEYGKALEEINVFLRGYSQVINVGAFEREYLKTQIRLISFQILLLESEKVDLENLVEDFNHRYTIELFPLIIKILVLKKKINEKLKKRNVHSSEFEEAERQYQEAVAELDEELENIIPELNENEADELKKLHREAAKYCHPDSSERKIKDVKEAEKVFSELTEAYHRKDLDRVRYICYKLRRGESLDELESISELEILTAKLETLKSKLYMLLHEIYQIKSSEEFKTIMSKDLNKYFEEKKNELTENYQELLTKYGRNEEK</sequence>
<dbReference type="SUPFAM" id="SSF46565">
    <property type="entry name" value="Chaperone J-domain"/>
    <property type="match status" value="1"/>
</dbReference>
<dbReference type="InterPro" id="IPR036869">
    <property type="entry name" value="J_dom_sf"/>
</dbReference>
<dbReference type="GO" id="GO:0016891">
    <property type="term" value="F:RNA endonuclease activity producing 5'-phosphomonoesters, hydrolytic mechanism"/>
    <property type="evidence" value="ECO:0007669"/>
    <property type="project" value="TreeGrafter"/>
</dbReference>
<evidence type="ECO:0000256" key="2">
    <source>
        <dbReference type="ARBA" id="ARBA00008664"/>
    </source>
</evidence>
<keyword evidence="5" id="KW-0442">Lipid degradation</keyword>
<evidence type="ECO:0000259" key="8">
    <source>
        <dbReference type="PROSITE" id="PS50035"/>
    </source>
</evidence>
<dbReference type="InterPro" id="IPR001736">
    <property type="entry name" value="PLipase_D/transphosphatidylase"/>
</dbReference>
<keyword evidence="6" id="KW-0443">Lipid metabolism</keyword>
<evidence type="ECO:0000256" key="1">
    <source>
        <dbReference type="ARBA" id="ARBA00000798"/>
    </source>
</evidence>
<dbReference type="Proteomes" id="UP000256405">
    <property type="component" value="Unassembled WGS sequence"/>
</dbReference>
<keyword evidence="4" id="KW-0378">Hydrolase</keyword>
<dbReference type="RefSeq" id="WP_086543819.1">
    <property type="nucleotide sequence ID" value="NZ_MSSW01000093.1"/>
</dbReference>
<gene>
    <name evidence="10" type="ORF">C8N25_1131</name>
</gene>
<proteinExistence type="inferred from homology"/>
<comment type="caution">
    <text evidence="10">The sequence shown here is derived from an EMBL/GenBank/DDBJ whole genome shotgun (WGS) entry which is preliminary data.</text>
</comment>